<sequence length="558" mass="64029">MSTSDSYIYIEKIEIKKFRAFSEEGKTYEIELGRHITCISGHNGIGKSTILAMLSNCGEVKKQDGVLLNGDKFAGEYSSIVKFDKDYDKPGDKCSIYFHAPDNVKDSSGFKYPKVIDFRAAIQNGERYRLLPKKTHERPTESKIEWPTYYLGLSRLYPIGESENVDVIGLRADVEIKNEMFKAYSSILNTNIDSIDSSFVSPSDAKKKKGVGIKTDKYGILSNSSGQDNLGQILMAVFSFQNLKNTLEKKDNYWYDGGILLIDELDATLHPAAQNKLFKFLYQKSKELHLQIVFTTHSLSLLEHITKTHDLCDKNRSLVLQYLTNGRGKIEIKTNPTIDEIKHDLLITYSGILEIPKIDVITEDDVGRWLLKNIIEQKQLHLSLNYLDCNFGYEEISKLIVGSSIFKNCLVVFDPDISKEERKNNVKKAIENNTFFTLNSPSNENKNKRCLLILPGGEPIETIIWKYIKDCPEDHRMYYNPQMENQGVTKRNLIENAPEGIEKDLKKQKNWFYDNKSICDIVIKYWIKDNSDCIENFIKDLKFEYNKIASQIGIKPID</sequence>
<dbReference type="PANTHER" id="PTHR43581:SF4">
    <property type="entry name" value="ATP_GTP PHOSPHATASE"/>
    <property type="match status" value="1"/>
</dbReference>
<dbReference type="Pfam" id="PF13304">
    <property type="entry name" value="AAA_21"/>
    <property type="match status" value="1"/>
</dbReference>
<comment type="caution">
    <text evidence="2">The sequence shown here is derived from an EMBL/GenBank/DDBJ whole genome shotgun (WGS) entry which is preliminary data.</text>
</comment>
<dbReference type="CDD" id="cd00267">
    <property type="entry name" value="ABC_ATPase"/>
    <property type="match status" value="1"/>
</dbReference>
<dbReference type="GO" id="GO:0006302">
    <property type="term" value="P:double-strand break repair"/>
    <property type="evidence" value="ECO:0007669"/>
    <property type="project" value="InterPro"/>
</dbReference>
<dbReference type="Proteomes" id="UP000552683">
    <property type="component" value="Unassembled WGS sequence"/>
</dbReference>
<dbReference type="PANTHER" id="PTHR43581">
    <property type="entry name" value="ATP/GTP PHOSPHATASE"/>
    <property type="match status" value="1"/>
</dbReference>
<dbReference type="SMART" id="SM00382">
    <property type="entry name" value="AAA"/>
    <property type="match status" value="1"/>
</dbReference>
<organism evidence="2 3">
    <name type="scientific">Campylobacter massiliensis</name>
    <dbReference type="NCBI Taxonomy" id="2762557"/>
    <lineage>
        <taxon>Bacteria</taxon>
        <taxon>Pseudomonadati</taxon>
        <taxon>Campylobacterota</taxon>
        <taxon>Epsilonproteobacteria</taxon>
        <taxon>Campylobacterales</taxon>
        <taxon>Campylobacteraceae</taxon>
        <taxon>Campylobacter</taxon>
    </lineage>
</organism>
<dbReference type="AlphaFoldDB" id="A0A842J9H8"/>
<evidence type="ECO:0000259" key="1">
    <source>
        <dbReference type="SMART" id="SM00382"/>
    </source>
</evidence>
<dbReference type="InterPro" id="IPR003593">
    <property type="entry name" value="AAA+_ATPase"/>
</dbReference>
<dbReference type="SUPFAM" id="SSF52540">
    <property type="entry name" value="P-loop containing nucleoside triphosphate hydrolases"/>
    <property type="match status" value="1"/>
</dbReference>
<dbReference type="GO" id="GO:0016887">
    <property type="term" value="F:ATP hydrolysis activity"/>
    <property type="evidence" value="ECO:0007669"/>
    <property type="project" value="InterPro"/>
</dbReference>
<keyword evidence="3" id="KW-1185">Reference proteome</keyword>
<dbReference type="InterPro" id="IPR027417">
    <property type="entry name" value="P-loop_NTPase"/>
</dbReference>
<dbReference type="InterPro" id="IPR051396">
    <property type="entry name" value="Bact_Antivir_Def_Nuclease"/>
</dbReference>
<evidence type="ECO:0000313" key="3">
    <source>
        <dbReference type="Proteomes" id="UP000552683"/>
    </source>
</evidence>
<protein>
    <submittedName>
        <fullName evidence="2">AAA family ATPase</fullName>
    </submittedName>
</protein>
<dbReference type="RefSeq" id="WP_185898755.1">
    <property type="nucleotide sequence ID" value="NZ_JACLZK010000002.1"/>
</dbReference>
<gene>
    <name evidence="2" type="ORF">H7R39_08040</name>
</gene>
<proteinExistence type="predicted"/>
<evidence type="ECO:0000313" key="2">
    <source>
        <dbReference type="EMBL" id="MBC2883205.1"/>
    </source>
</evidence>
<dbReference type="InterPro" id="IPR003959">
    <property type="entry name" value="ATPase_AAA_core"/>
</dbReference>
<reference evidence="2 3" key="1">
    <citation type="submission" date="2020-08" db="EMBL/GenBank/DDBJ databases">
        <title>Complete genome and description of Campylobacter massiliensis Marseille-Q3452 sp. nov.</title>
        <authorList>
            <person name="Antezack A."/>
        </authorList>
    </citation>
    <scope>NUCLEOTIDE SEQUENCE [LARGE SCALE GENOMIC DNA]</scope>
    <source>
        <strain evidence="2 3">Marseille-Q3452</strain>
    </source>
</reference>
<accession>A0A842J9H8</accession>
<dbReference type="EMBL" id="JACLZK010000002">
    <property type="protein sequence ID" value="MBC2883205.1"/>
    <property type="molecule type" value="Genomic_DNA"/>
</dbReference>
<name>A0A842J9H8_9BACT</name>
<dbReference type="Gene3D" id="3.40.50.300">
    <property type="entry name" value="P-loop containing nucleotide triphosphate hydrolases"/>
    <property type="match status" value="1"/>
</dbReference>
<feature type="domain" description="AAA+ ATPase" evidence="1">
    <location>
        <begin position="33"/>
        <end position="327"/>
    </location>
</feature>